<feature type="region of interest" description="Disordered" evidence="5">
    <location>
        <begin position="375"/>
        <end position="398"/>
    </location>
</feature>
<gene>
    <name evidence="7" type="ORF">MPDQ_003951</name>
</gene>
<dbReference type="EMBL" id="VIFY01000025">
    <property type="protein sequence ID" value="TQB74920.1"/>
    <property type="molecule type" value="Genomic_DNA"/>
</dbReference>
<evidence type="ECO:0000256" key="1">
    <source>
        <dbReference type="ARBA" id="ARBA00004141"/>
    </source>
</evidence>
<keyword evidence="4 6" id="KW-0472">Membrane</keyword>
<dbReference type="PANTHER" id="PTHR23294">
    <property type="entry name" value="ET TRANSLATION PRODUCT-RELATED"/>
    <property type="match status" value="1"/>
</dbReference>
<evidence type="ECO:0000256" key="2">
    <source>
        <dbReference type="ARBA" id="ARBA00022692"/>
    </source>
</evidence>
<comment type="caution">
    <text evidence="7">The sequence shown here is derived from an EMBL/GenBank/DDBJ whole genome shotgun (WGS) entry which is preliminary data.</text>
</comment>
<sequence length="398" mass="42268">MESLKIKAGGEESASLSNVVNAVTFGALTGGGFVTGIICNTIGPQWVLVLGTLGYAPYSAGLYANAAFGNKWLPILGGLTCGISGIFLWTATGAINLVYPPVDQRGRAVAAKFTLQNLGGSLGGIISLGLNAKMNHSGRVSDSTYYAFISIMCLGLPAALAVPRPDKVIRGDGSRTRLEYYMWTWNAAYHSVRARALLSILFYLIGPTLIGPIQGYLLDNPKWRRQSRARYGVVSFTVIALLTWIYGLVVQYQYDKRSPTAPAIDIVDPVFAKSCLLFIVYGLIENSAMIIGYWIIGSLGLDPGDVAALVGLATGIGSGGSTAAFILGACNVPLIRQLWANVIAFLVGVPGLLYVGFFHIADDSTIDAITTAHLNSDDEKETPDPEKGAPVLVRVPSS</sequence>
<dbReference type="SUPFAM" id="SSF103473">
    <property type="entry name" value="MFS general substrate transporter"/>
    <property type="match status" value="1"/>
</dbReference>
<dbReference type="InterPro" id="IPR051617">
    <property type="entry name" value="UNC-93-like_regulator"/>
</dbReference>
<evidence type="ECO:0000313" key="8">
    <source>
        <dbReference type="Proteomes" id="UP000319663"/>
    </source>
</evidence>
<dbReference type="Proteomes" id="UP000319663">
    <property type="component" value="Unassembled WGS sequence"/>
</dbReference>
<organism evidence="7 8">
    <name type="scientific">Monascus purpureus</name>
    <name type="common">Red mold</name>
    <name type="synonym">Monascus anka</name>
    <dbReference type="NCBI Taxonomy" id="5098"/>
    <lineage>
        <taxon>Eukaryota</taxon>
        <taxon>Fungi</taxon>
        <taxon>Dikarya</taxon>
        <taxon>Ascomycota</taxon>
        <taxon>Pezizomycotina</taxon>
        <taxon>Eurotiomycetes</taxon>
        <taxon>Eurotiomycetidae</taxon>
        <taxon>Eurotiales</taxon>
        <taxon>Aspergillaceae</taxon>
        <taxon>Monascus</taxon>
    </lineage>
</organism>
<accession>A0A507R1T7</accession>
<comment type="subcellular location">
    <subcellularLocation>
        <location evidence="1">Membrane</location>
        <topology evidence="1">Multi-pass membrane protein</topology>
    </subcellularLocation>
</comment>
<feature type="transmembrane region" description="Helical" evidence="6">
    <location>
        <begin position="196"/>
        <end position="217"/>
    </location>
</feature>
<feature type="transmembrane region" description="Helical" evidence="6">
    <location>
        <begin position="270"/>
        <end position="296"/>
    </location>
</feature>
<protein>
    <recommendedName>
        <fullName evidence="9">DUF895 domain membrane protein</fullName>
    </recommendedName>
</protein>
<feature type="transmembrane region" description="Helical" evidence="6">
    <location>
        <begin position="20"/>
        <end position="39"/>
    </location>
</feature>
<proteinExistence type="predicted"/>
<feature type="transmembrane region" description="Helical" evidence="6">
    <location>
        <begin position="229"/>
        <end position="249"/>
    </location>
</feature>
<keyword evidence="3 6" id="KW-1133">Transmembrane helix</keyword>
<feature type="transmembrane region" description="Helical" evidence="6">
    <location>
        <begin position="144"/>
        <end position="162"/>
    </location>
</feature>
<evidence type="ECO:0000313" key="7">
    <source>
        <dbReference type="EMBL" id="TQB74920.1"/>
    </source>
</evidence>
<keyword evidence="2 6" id="KW-0812">Transmembrane</keyword>
<evidence type="ECO:0000256" key="4">
    <source>
        <dbReference type="ARBA" id="ARBA00023136"/>
    </source>
</evidence>
<feature type="transmembrane region" description="Helical" evidence="6">
    <location>
        <begin position="111"/>
        <end position="132"/>
    </location>
</feature>
<dbReference type="Gene3D" id="1.20.1250.20">
    <property type="entry name" value="MFS general substrate transporter like domains"/>
    <property type="match status" value="1"/>
</dbReference>
<name>A0A507R1T7_MONPU</name>
<dbReference type="InterPro" id="IPR036259">
    <property type="entry name" value="MFS_trans_sf"/>
</dbReference>
<dbReference type="GO" id="GO:0016020">
    <property type="term" value="C:membrane"/>
    <property type="evidence" value="ECO:0007669"/>
    <property type="project" value="UniProtKB-SubCell"/>
</dbReference>
<evidence type="ECO:0000256" key="5">
    <source>
        <dbReference type="SAM" id="MobiDB-lite"/>
    </source>
</evidence>
<dbReference type="AlphaFoldDB" id="A0A507R1T7"/>
<feature type="transmembrane region" description="Helical" evidence="6">
    <location>
        <begin position="46"/>
        <end position="66"/>
    </location>
</feature>
<feature type="transmembrane region" description="Helical" evidence="6">
    <location>
        <begin position="72"/>
        <end position="99"/>
    </location>
</feature>
<keyword evidence="8" id="KW-1185">Reference proteome</keyword>
<feature type="transmembrane region" description="Helical" evidence="6">
    <location>
        <begin position="308"/>
        <end position="330"/>
    </location>
</feature>
<evidence type="ECO:0000256" key="6">
    <source>
        <dbReference type="SAM" id="Phobius"/>
    </source>
</evidence>
<reference evidence="7 8" key="1">
    <citation type="submission" date="2019-06" db="EMBL/GenBank/DDBJ databases">
        <title>Wine fermentation using esterase from Monascus purpureus.</title>
        <authorList>
            <person name="Geng C."/>
            <person name="Zhang Y."/>
        </authorList>
    </citation>
    <scope>NUCLEOTIDE SEQUENCE [LARGE SCALE GENOMIC DNA]</scope>
    <source>
        <strain evidence="7">HQ1</strain>
    </source>
</reference>
<evidence type="ECO:0000256" key="3">
    <source>
        <dbReference type="ARBA" id="ARBA00022989"/>
    </source>
</evidence>
<evidence type="ECO:0008006" key="9">
    <source>
        <dbReference type="Google" id="ProtNLM"/>
    </source>
</evidence>
<feature type="transmembrane region" description="Helical" evidence="6">
    <location>
        <begin position="342"/>
        <end position="361"/>
    </location>
</feature>
<dbReference type="PANTHER" id="PTHR23294:SF59">
    <property type="entry name" value="UNC93-LIKE PROTEIN C922.05C"/>
    <property type="match status" value="1"/>
</dbReference>